<dbReference type="Proteomes" id="UP000518887">
    <property type="component" value="Unassembled WGS sequence"/>
</dbReference>
<dbReference type="SUPFAM" id="SSF50475">
    <property type="entry name" value="FMN-binding split barrel"/>
    <property type="match status" value="1"/>
</dbReference>
<dbReference type="InterPro" id="IPR011576">
    <property type="entry name" value="Pyridox_Oxase_N"/>
</dbReference>
<name>A0A7W8GA83_9SPIR</name>
<sequence>MTKEELFQMMNGSPVMHLATVDEKGFPHVRGILMFKACDEGIIFHTGTFKDLYKQLMANPNAELCFQCKGTQVRVSGKFELDESDELFEEIYNHPSRAFIKQWGKSKEEVKGFLKIFKMKNGKACTWSMTDNFKPKEYIDL</sequence>
<feature type="domain" description="Pyridoxamine 5'-phosphate oxidase N-terminal" evidence="1">
    <location>
        <begin position="3"/>
        <end position="111"/>
    </location>
</feature>
<organism evidence="2 3">
    <name type="scientific">Treponema ruminis</name>
    <dbReference type="NCBI Taxonomy" id="744515"/>
    <lineage>
        <taxon>Bacteria</taxon>
        <taxon>Pseudomonadati</taxon>
        <taxon>Spirochaetota</taxon>
        <taxon>Spirochaetia</taxon>
        <taxon>Spirochaetales</taxon>
        <taxon>Treponemataceae</taxon>
        <taxon>Treponema</taxon>
    </lineage>
</organism>
<proteinExistence type="predicted"/>
<reference evidence="2 3" key="1">
    <citation type="submission" date="2020-08" db="EMBL/GenBank/DDBJ databases">
        <title>Genomic Encyclopedia of Type Strains, Phase IV (KMG-IV): sequencing the most valuable type-strain genomes for metagenomic binning, comparative biology and taxonomic classification.</title>
        <authorList>
            <person name="Goeker M."/>
        </authorList>
    </citation>
    <scope>NUCLEOTIDE SEQUENCE [LARGE SCALE GENOMIC DNA]</scope>
    <source>
        <strain evidence="2 3">DSM 103462</strain>
    </source>
</reference>
<dbReference type="RefSeq" id="WP_184660171.1">
    <property type="nucleotide sequence ID" value="NZ_CP031518.1"/>
</dbReference>
<comment type="caution">
    <text evidence="2">The sequence shown here is derived from an EMBL/GenBank/DDBJ whole genome shotgun (WGS) entry which is preliminary data.</text>
</comment>
<protein>
    <submittedName>
        <fullName evidence="2">Putative pyridoxamine 5'-phosphate oxidase family protein</fullName>
    </submittedName>
</protein>
<gene>
    <name evidence="2" type="ORF">HNP76_002061</name>
</gene>
<dbReference type="Gene3D" id="2.30.110.10">
    <property type="entry name" value="Electron Transport, Fmn-binding Protein, Chain A"/>
    <property type="match status" value="1"/>
</dbReference>
<dbReference type="PANTHER" id="PTHR34818">
    <property type="entry name" value="PROTEIN BLI-3"/>
    <property type="match status" value="1"/>
</dbReference>
<dbReference type="EMBL" id="JACHFQ010000006">
    <property type="protein sequence ID" value="MBB5226680.1"/>
    <property type="molecule type" value="Genomic_DNA"/>
</dbReference>
<dbReference type="Pfam" id="PF01243">
    <property type="entry name" value="PNPOx_N"/>
    <property type="match status" value="1"/>
</dbReference>
<evidence type="ECO:0000313" key="3">
    <source>
        <dbReference type="Proteomes" id="UP000518887"/>
    </source>
</evidence>
<dbReference type="InterPro" id="IPR052917">
    <property type="entry name" value="Stress-Dev_Protein"/>
</dbReference>
<accession>A0A7W8GA83</accession>
<dbReference type="PANTHER" id="PTHR34818:SF1">
    <property type="entry name" value="PROTEIN BLI-3"/>
    <property type="match status" value="1"/>
</dbReference>
<evidence type="ECO:0000259" key="1">
    <source>
        <dbReference type="Pfam" id="PF01243"/>
    </source>
</evidence>
<evidence type="ECO:0000313" key="2">
    <source>
        <dbReference type="EMBL" id="MBB5226680.1"/>
    </source>
</evidence>
<keyword evidence="3" id="KW-1185">Reference proteome</keyword>
<dbReference type="InterPro" id="IPR012349">
    <property type="entry name" value="Split_barrel_FMN-bd"/>
</dbReference>
<dbReference type="AlphaFoldDB" id="A0A7W8GA83"/>